<evidence type="ECO:0000259" key="3">
    <source>
        <dbReference type="PROSITE" id="PS50069"/>
    </source>
</evidence>
<dbReference type="EMBL" id="JABSTU010000005">
    <property type="protein sequence ID" value="KAH8032115.1"/>
    <property type="molecule type" value="Genomic_DNA"/>
</dbReference>
<dbReference type="GO" id="GO:0031625">
    <property type="term" value="F:ubiquitin protein ligase binding"/>
    <property type="evidence" value="ECO:0007669"/>
    <property type="project" value="InterPro"/>
</dbReference>
<sequence>MRYDAGSMRMTEQDIDSVVKEVAAIFSFLPDKDLFVSCYTEHLAKRLLACRNTSQLKSQEVPGNAFETFRRFYLAKYKGRQLTLQPQLGSAVMSAVFYGPWEEQPSSSRATNASASKLRTYTIQVTTFQMCVLTLFNSHDKLTYADIASETNIPEKDLAKALHSLCSGKTSGPLLTKTPGTEQIEDNHVFAVNDAFTTAVQKDRGSVGVWSKRISANQQRLRDGVH</sequence>
<dbReference type="InterPro" id="IPR045093">
    <property type="entry name" value="Cullin"/>
</dbReference>
<dbReference type="InterPro" id="IPR016158">
    <property type="entry name" value="Cullin_homology"/>
</dbReference>
<comment type="similarity">
    <text evidence="1 2">Belongs to the cullin family.</text>
</comment>
<reference evidence="4" key="1">
    <citation type="journal article" date="2020" name="Cell">
        <title>Large-Scale Comparative Analyses of Tick Genomes Elucidate Their Genetic Diversity and Vector Capacities.</title>
        <authorList>
            <consortium name="Tick Genome and Microbiome Consortium (TIGMIC)"/>
            <person name="Jia N."/>
            <person name="Wang J."/>
            <person name="Shi W."/>
            <person name="Du L."/>
            <person name="Sun Y."/>
            <person name="Zhan W."/>
            <person name="Jiang J.F."/>
            <person name="Wang Q."/>
            <person name="Zhang B."/>
            <person name="Ji P."/>
            <person name="Bell-Sakyi L."/>
            <person name="Cui X.M."/>
            <person name="Yuan T.T."/>
            <person name="Jiang B.G."/>
            <person name="Yang W.F."/>
            <person name="Lam T.T."/>
            <person name="Chang Q.C."/>
            <person name="Ding S.J."/>
            <person name="Wang X.J."/>
            <person name="Zhu J.G."/>
            <person name="Ruan X.D."/>
            <person name="Zhao L."/>
            <person name="Wei J.T."/>
            <person name="Ye R.Z."/>
            <person name="Que T.C."/>
            <person name="Du C.H."/>
            <person name="Zhou Y.H."/>
            <person name="Cheng J.X."/>
            <person name="Dai P.F."/>
            <person name="Guo W.B."/>
            <person name="Han X.H."/>
            <person name="Huang E.J."/>
            <person name="Li L.F."/>
            <person name="Wei W."/>
            <person name="Gao Y.C."/>
            <person name="Liu J.Z."/>
            <person name="Shao H.Z."/>
            <person name="Wang X."/>
            <person name="Wang C.C."/>
            <person name="Yang T.C."/>
            <person name="Huo Q.B."/>
            <person name="Li W."/>
            <person name="Chen H.Y."/>
            <person name="Chen S.E."/>
            <person name="Zhou L.G."/>
            <person name="Ni X.B."/>
            <person name="Tian J.H."/>
            <person name="Sheng Y."/>
            <person name="Liu T."/>
            <person name="Pan Y.S."/>
            <person name="Xia L.Y."/>
            <person name="Li J."/>
            <person name="Zhao F."/>
            <person name="Cao W.C."/>
        </authorList>
    </citation>
    <scope>NUCLEOTIDE SEQUENCE</scope>
    <source>
        <strain evidence="4">Rmic-2018</strain>
    </source>
</reference>
<dbReference type="VEuPathDB" id="VectorBase:LOC119165099"/>
<dbReference type="SMART" id="SM00182">
    <property type="entry name" value="CULLIN"/>
    <property type="match status" value="1"/>
</dbReference>
<dbReference type="PANTHER" id="PTHR11932">
    <property type="entry name" value="CULLIN"/>
    <property type="match status" value="1"/>
</dbReference>
<keyword evidence="5" id="KW-1185">Reference proteome</keyword>
<accession>A0A9J6EC88</accession>
<dbReference type="InterPro" id="IPR059120">
    <property type="entry name" value="Cullin-like_AB"/>
</dbReference>
<evidence type="ECO:0000256" key="1">
    <source>
        <dbReference type="PROSITE-ProRule" id="PRU00330"/>
    </source>
</evidence>
<dbReference type="Pfam" id="PF26557">
    <property type="entry name" value="Cullin_AB"/>
    <property type="match status" value="1"/>
</dbReference>
<feature type="domain" description="Cullin family profile" evidence="3">
    <location>
        <begin position="1"/>
        <end position="54"/>
    </location>
</feature>
<dbReference type="PROSITE" id="PS50069">
    <property type="entry name" value="CULLIN_2"/>
    <property type="match status" value="2"/>
</dbReference>
<evidence type="ECO:0000313" key="4">
    <source>
        <dbReference type="EMBL" id="KAH8032115.1"/>
    </source>
</evidence>
<organism evidence="4 5">
    <name type="scientific">Rhipicephalus microplus</name>
    <name type="common">Cattle tick</name>
    <name type="synonym">Boophilus microplus</name>
    <dbReference type="NCBI Taxonomy" id="6941"/>
    <lineage>
        <taxon>Eukaryota</taxon>
        <taxon>Metazoa</taxon>
        <taxon>Ecdysozoa</taxon>
        <taxon>Arthropoda</taxon>
        <taxon>Chelicerata</taxon>
        <taxon>Arachnida</taxon>
        <taxon>Acari</taxon>
        <taxon>Parasitiformes</taxon>
        <taxon>Ixodida</taxon>
        <taxon>Ixodoidea</taxon>
        <taxon>Ixodidae</taxon>
        <taxon>Rhipicephalinae</taxon>
        <taxon>Rhipicephalus</taxon>
        <taxon>Boophilus</taxon>
    </lineage>
</organism>
<dbReference type="InterPro" id="IPR001373">
    <property type="entry name" value="Cullin_N"/>
</dbReference>
<evidence type="ECO:0000256" key="2">
    <source>
        <dbReference type="RuleBase" id="RU003829"/>
    </source>
</evidence>
<evidence type="ECO:0000313" key="5">
    <source>
        <dbReference type="Proteomes" id="UP000821866"/>
    </source>
</evidence>
<proteinExistence type="inferred from homology"/>
<comment type="caution">
    <text evidence="4">The sequence shown here is derived from an EMBL/GenBank/DDBJ whole genome shotgun (WGS) entry which is preliminary data.</text>
</comment>
<dbReference type="Proteomes" id="UP000821866">
    <property type="component" value="Chromosome 3"/>
</dbReference>
<name>A0A9J6EC88_RHIMP</name>
<gene>
    <name evidence="4" type="ORF">HPB51_023225</name>
</gene>
<dbReference type="GO" id="GO:0006511">
    <property type="term" value="P:ubiquitin-dependent protein catabolic process"/>
    <property type="evidence" value="ECO:0007669"/>
    <property type="project" value="InterPro"/>
</dbReference>
<dbReference type="AlphaFoldDB" id="A0A9J6EC88"/>
<dbReference type="SUPFAM" id="SSF75632">
    <property type="entry name" value="Cullin homology domain"/>
    <property type="match status" value="1"/>
</dbReference>
<reference evidence="4" key="2">
    <citation type="submission" date="2021-09" db="EMBL/GenBank/DDBJ databases">
        <authorList>
            <person name="Jia N."/>
            <person name="Wang J."/>
            <person name="Shi W."/>
            <person name="Du L."/>
            <person name="Sun Y."/>
            <person name="Zhan W."/>
            <person name="Jiang J."/>
            <person name="Wang Q."/>
            <person name="Zhang B."/>
            <person name="Ji P."/>
            <person name="Sakyi L.B."/>
            <person name="Cui X."/>
            <person name="Yuan T."/>
            <person name="Jiang B."/>
            <person name="Yang W."/>
            <person name="Lam T.T.-Y."/>
            <person name="Chang Q."/>
            <person name="Ding S."/>
            <person name="Wang X."/>
            <person name="Zhu J."/>
            <person name="Ruan X."/>
            <person name="Zhao L."/>
            <person name="Wei J."/>
            <person name="Que T."/>
            <person name="Du C."/>
            <person name="Cheng J."/>
            <person name="Dai P."/>
            <person name="Han X."/>
            <person name="Huang E."/>
            <person name="Gao Y."/>
            <person name="Liu J."/>
            <person name="Shao H."/>
            <person name="Ye R."/>
            <person name="Li L."/>
            <person name="Wei W."/>
            <person name="Wang X."/>
            <person name="Wang C."/>
            <person name="Huo Q."/>
            <person name="Li W."/>
            <person name="Guo W."/>
            <person name="Chen H."/>
            <person name="Chen S."/>
            <person name="Zhou L."/>
            <person name="Zhou L."/>
            <person name="Ni X."/>
            <person name="Tian J."/>
            <person name="Zhou Y."/>
            <person name="Sheng Y."/>
            <person name="Liu T."/>
            <person name="Pan Y."/>
            <person name="Xia L."/>
            <person name="Li J."/>
            <person name="Zhao F."/>
            <person name="Cao W."/>
        </authorList>
    </citation>
    <scope>NUCLEOTIDE SEQUENCE</scope>
    <source>
        <strain evidence="4">Rmic-2018</strain>
        <tissue evidence="4">Larvae</tissue>
    </source>
</reference>
<dbReference type="InterPro" id="IPR036317">
    <property type="entry name" value="Cullin_homology_sf"/>
</dbReference>
<feature type="domain" description="Cullin family profile" evidence="3">
    <location>
        <begin position="64"/>
        <end position="166"/>
    </location>
</feature>
<dbReference type="Pfam" id="PF00888">
    <property type="entry name" value="Cullin"/>
    <property type="match status" value="1"/>
</dbReference>
<dbReference type="Gene3D" id="3.30.230.130">
    <property type="entry name" value="Cullin, Chain C, Domain 2"/>
    <property type="match status" value="1"/>
</dbReference>
<protein>
    <recommendedName>
        <fullName evidence="3">Cullin family profile domain-containing protein</fullName>
    </recommendedName>
</protein>